<sequence length="777" mass="84756">MAGALGALCRAGGWSYGAIWRPDRRDPRLLTVGECHCEDEARQVVEKMVNQIHVVGEGLIGRALISGEYQWISDDIPFSLSQISDADNLGLCQGYTWWQHQFLSGIKTIAVVPMPAFGVAQFGSMQKVSESLEFLDQVKGATFLMENLSWPPSSKDAQKDAFMYNPQFQLDSPSTTEGIVCIKAGPENSRLENAISVDSLKNFAITSNNHSLHCFNGYTSNKSFSGLNPHIVAMPVNSKSISTLKVFQSDSNLRHNNISESAQQFKSAKQPGSSWASAATSFSNLTNLQRIEHGLSCTPNKLRYCLQSEKSSSFLDSHSSIVSTDAEQKSTLFDNDTSFVQSDVIQEVGTAGSTRACELHELPNEIWGETATGAMKPVIKGVNKNNGFLESTAFDPVMNDWWDDTALLAGNTSYLSATAMNSVSGQASSDPLSVEERGLFSESLFEELLGFDGNVGPVMDSTEPLAGFVSGCHLPRYNLQDSFSVCKAQVPPLILPSSSCTSENVPIGSSKETPMSLQNLSMDDCGSLNTANSKVSQVNKPEGEKVVKKRARPGESTRPRPKDRQQIQERVKELREIVPNSAKCSIDALLDRTIKHMLFLQSVTKYAEKIKQADEPKMISKDSGAVLNDNSNGVVLKDDPSGGCNGGATWAYEVAGQTMVCPIIVEDLAPPGQMLVEMLCEERGFFLEIADTIRGFGLTILKGLMELRDGKIMARFLVEANKNVTRMDIFLSLVQLLQQNSLNRTSDQLTKVMNNGIPSFAEHQQPPVSIPVGLAGR</sequence>
<feature type="domain" description="BHLH" evidence="4">
    <location>
        <begin position="551"/>
        <end position="600"/>
    </location>
</feature>
<protein>
    <recommendedName>
        <fullName evidence="4">BHLH domain-containing protein</fullName>
    </recommendedName>
</protein>
<feature type="compositionally biased region" description="Polar residues" evidence="3">
    <location>
        <begin position="530"/>
        <end position="539"/>
    </location>
</feature>
<name>A0A811PF70_9POAL</name>
<dbReference type="GO" id="GO:0003700">
    <property type="term" value="F:DNA-binding transcription factor activity"/>
    <property type="evidence" value="ECO:0007669"/>
    <property type="project" value="InterPro"/>
</dbReference>
<evidence type="ECO:0000256" key="1">
    <source>
        <dbReference type="ARBA" id="ARBA00023015"/>
    </source>
</evidence>
<dbReference type="Pfam" id="PF23176">
    <property type="entry name" value="bHLH_LHW"/>
    <property type="match status" value="1"/>
</dbReference>
<keyword evidence="2" id="KW-0804">Transcription</keyword>
<gene>
    <name evidence="5" type="ORF">NCGR_LOCUS28333</name>
</gene>
<keyword evidence="1" id="KW-0805">Transcription regulation</keyword>
<dbReference type="AlphaFoldDB" id="A0A811PF70"/>
<dbReference type="InterPro" id="IPR011598">
    <property type="entry name" value="bHLH_dom"/>
</dbReference>
<feature type="compositionally biased region" description="Basic and acidic residues" evidence="3">
    <location>
        <begin position="541"/>
        <end position="566"/>
    </location>
</feature>
<dbReference type="OrthoDB" id="1883654at2759"/>
<dbReference type="GO" id="GO:0046983">
    <property type="term" value="F:protein dimerization activity"/>
    <property type="evidence" value="ECO:0007669"/>
    <property type="project" value="InterPro"/>
</dbReference>
<proteinExistence type="predicted"/>
<organism evidence="5 6">
    <name type="scientific">Miscanthus lutarioriparius</name>
    <dbReference type="NCBI Taxonomy" id="422564"/>
    <lineage>
        <taxon>Eukaryota</taxon>
        <taxon>Viridiplantae</taxon>
        <taxon>Streptophyta</taxon>
        <taxon>Embryophyta</taxon>
        <taxon>Tracheophyta</taxon>
        <taxon>Spermatophyta</taxon>
        <taxon>Magnoliopsida</taxon>
        <taxon>Liliopsida</taxon>
        <taxon>Poales</taxon>
        <taxon>Poaceae</taxon>
        <taxon>PACMAD clade</taxon>
        <taxon>Panicoideae</taxon>
        <taxon>Andropogonodae</taxon>
        <taxon>Andropogoneae</taxon>
        <taxon>Saccharinae</taxon>
        <taxon>Miscanthus</taxon>
    </lineage>
</organism>
<comment type="caution">
    <text evidence="5">The sequence shown here is derived from an EMBL/GenBank/DDBJ whole genome shotgun (WGS) entry which is preliminary data.</text>
</comment>
<evidence type="ECO:0000256" key="2">
    <source>
        <dbReference type="ARBA" id="ARBA00023163"/>
    </source>
</evidence>
<dbReference type="PROSITE" id="PS50888">
    <property type="entry name" value="BHLH"/>
    <property type="match status" value="1"/>
</dbReference>
<dbReference type="InterPro" id="IPR043561">
    <property type="entry name" value="LHW-like"/>
</dbReference>
<feature type="region of interest" description="Disordered" evidence="3">
    <location>
        <begin position="530"/>
        <end position="566"/>
    </location>
</feature>
<evidence type="ECO:0000256" key="3">
    <source>
        <dbReference type="SAM" id="MobiDB-lite"/>
    </source>
</evidence>
<dbReference type="PANTHER" id="PTHR46196">
    <property type="entry name" value="TRANSCRIPTION FACTOR BHLH155-LIKE ISOFORM X1-RELATED"/>
    <property type="match status" value="1"/>
</dbReference>
<evidence type="ECO:0000259" key="4">
    <source>
        <dbReference type="PROSITE" id="PS50888"/>
    </source>
</evidence>
<dbReference type="InterPro" id="IPR025610">
    <property type="entry name" value="MYC/MYB_N"/>
</dbReference>
<dbReference type="EMBL" id="CAJGYO010000007">
    <property type="protein sequence ID" value="CAD6243034.1"/>
    <property type="molecule type" value="Genomic_DNA"/>
</dbReference>
<evidence type="ECO:0000313" key="5">
    <source>
        <dbReference type="EMBL" id="CAD6243034.1"/>
    </source>
</evidence>
<dbReference type="Proteomes" id="UP000604825">
    <property type="component" value="Unassembled WGS sequence"/>
</dbReference>
<dbReference type="PANTHER" id="PTHR46196:SF2">
    <property type="entry name" value="TRANSCRIPTION FACTOR BHLH157"/>
    <property type="match status" value="1"/>
</dbReference>
<evidence type="ECO:0000313" key="6">
    <source>
        <dbReference type="Proteomes" id="UP000604825"/>
    </source>
</evidence>
<dbReference type="Pfam" id="PF14215">
    <property type="entry name" value="bHLH-MYC_N"/>
    <property type="match status" value="1"/>
</dbReference>
<keyword evidence="6" id="KW-1185">Reference proteome</keyword>
<reference evidence="5" key="1">
    <citation type="submission" date="2020-10" db="EMBL/GenBank/DDBJ databases">
        <authorList>
            <person name="Han B."/>
            <person name="Lu T."/>
            <person name="Zhao Q."/>
            <person name="Huang X."/>
            <person name="Zhao Y."/>
        </authorList>
    </citation>
    <scope>NUCLEOTIDE SEQUENCE</scope>
</reference>
<accession>A0A811PF70</accession>